<dbReference type="GO" id="GO:0008982">
    <property type="term" value="F:protein-N(PI)-phosphohistidine-sugar phosphotransferase activity"/>
    <property type="evidence" value="ECO:0007669"/>
    <property type="project" value="InterPro"/>
</dbReference>
<dbReference type="InterPro" id="IPR016152">
    <property type="entry name" value="PTrfase/Anion_transptr"/>
</dbReference>
<dbReference type="NCBIfam" id="TIGR00848">
    <property type="entry name" value="fruA"/>
    <property type="match status" value="1"/>
</dbReference>
<comment type="caution">
    <text evidence="8">The sequence shown here is derived from an EMBL/GenBank/DDBJ whole genome shotgun (WGS) entry which is preliminary data.</text>
</comment>
<dbReference type="GO" id="GO:0005737">
    <property type="term" value="C:cytoplasm"/>
    <property type="evidence" value="ECO:0007669"/>
    <property type="project" value="UniProtKB-SubCell"/>
</dbReference>
<dbReference type="PATRIC" id="fig|1227498.3.peg.2895"/>
<dbReference type="GO" id="GO:0009401">
    <property type="term" value="P:phosphoenolpyruvate-dependent sugar phosphotransferase system"/>
    <property type="evidence" value="ECO:0007669"/>
    <property type="project" value="UniProtKB-KW"/>
</dbReference>
<dbReference type="FunFam" id="3.40.930.10:FF:000009">
    <property type="entry name" value="PTS system, fructose specific IIABC component"/>
    <property type="match status" value="1"/>
</dbReference>
<dbReference type="Proteomes" id="UP000011531">
    <property type="component" value="Unassembled WGS sequence"/>
</dbReference>
<protein>
    <submittedName>
        <fullName evidence="8">Sugar hosphotransferase system IIA component</fullName>
    </submittedName>
</protein>
<evidence type="ECO:0000256" key="5">
    <source>
        <dbReference type="ARBA" id="ARBA00022679"/>
    </source>
</evidence>
<evidence type="ECO:0000256" key="1">
    <source>
        <dbReference type="ARBA" id="ARBA00004496"/>
    </source>
</evidence>
<evidence type="ECO:0000256" key="6">
    <source>
        <dbReference type="ARBA" id="ARBA00022683"/>
    </source>
</evidence>
<feature type="domain" description="PTS EIIA type-2" evidence="7">
    <location>
        <begin position="12"/>
        <end position="156"/>
    </location>
</feature>
<comment type="subcellular location">
    <subcellularLocation>
        <location evidence="1">Cytoplasm</location>
    </subcellularLocation>
</comment>
<dbReference type="EMBL" id="AOIA01000126">
    <property type="protein sequence ID" value="ELY56375.1"/>
    <property type="molecule type" value="Genomic_DNA"/>
</dbReference>
<organism evidence="8 9">
    <name type="scientific">Natronococcus jeotgali DSM 18795</name>
    <dbReference type="NCBI Taxonomy" id="1227498"/>
    <lineage>
        <taxon>Archaea</taxon>
        <taxon>Methanobacteriati</taxon>
        <taxon>Methanobacteriota</taxon>
        <taxon>Stenosarchaea group</taxon>
        <taxon>Halobacteria</taxon>
        <taxon>Halobacteriales</taxon>
        <taxon>Natrialbaceae</taxon>
        <taxon>Natronococcus</taxon>
    </lineage>
</organism>
<dbReference type="PANTHER" id="PTHR47738">
    <property type="entry name" value="PTS SYSTEM FRUCTOSE-LIKE EIIA COMPONENT-RELATED"/>
    <property type="match status" value="1"/>
</dbReference>
<keyword evidence="5 8" id="KW-0808">Transferase</keyword>
<dbReference type="OrthoDB" id="177320at2157"/>
<dbReference type="Pfam" id="PF00359">
    <property type="entry name" value="PTS_EIIA_2"/>
    <property type="match status" value="1"/>
</dbReference>
<name>L9X3T5_9EURY</name>
<dbReference type="RefSeq" id="WP_008424750.1">
    <property type="nucleotide sequence ID" value="NZ_AOIA01000126.1"/>
</dbReference>
<dbReference type="SUPFAM" id="SSF55804">
    <property type="entry name" value="Phoshotransferase/anion transport protein"/>
    <property type="match status" value="1"/>
</dbReference>
<dbReference type="STRING" id="1227498.C492_14776"/>
<dbReference type="InterPro" id="IPR004715">
    <property type="entry name" value="PTS_IIA_fruc"/>
</dbReference>
<proteinExistence type="predicted"/>
<dbReference type="CDD" id="cd00211">
    <property type="entry name" value="PTS_IIA_fru"/>
    <property type="match status" value="1"/>
</dbReference>
<keyword evidence="9" id="KW-1185">Reference proteome</keyword>
<sequence length="158" mass="16993">MTETLNEDRIDTLAPTDHIALDSAPADKRACIEYLLDLLVDAGRVEDRDAALEALLAREEETTTGVGMGIGIPHAQTDAVAEPSVAFTRSETGVDFGSMDDEPARLIFMILVPESGADDHLSILSTLSRALMHEETREALYDADTPAEVQAVLKEAVA</sequence>
<dbReference type="GO" id="GO:0016020">
    <property type="term" value="C:membrane"/>
    <property type="evidence" value="ECO:0007669"/>
    <property type="project" value="InterPro"/>
</dbReference>
<evidence type="ECO:0000256" key="3">
    <source>
        <dbReference type="ARBA" id="ARBA00022553"/>
    </source>
</evidence>
<evidence type="ECO:0000256" key="4">
    <source>
        <dbReference type="ARBA" id="ARBA00022597"/>
    </source>
</evidence>
<dbReference type="InterPro" id="IPR002178">
    <property type="entry name" value="PTS_EIIA_type-2_dom"/>
</dbReference>
<dbReference type="PANTHER" id="PTHR47738:SF2">
    <property type="entry name" value="PTS SYSTEM FRUCTOSE-LIKE EIIA COMPONENT"/>
    <property type="match status" value="1"/>
</dbReference>
<evidence type="ECO:0000259" key="7">
    <source>
        <dbReference type="PROSITE" id="PS51094"/>
    </source>
</evidence>
<keyword evidence="3" id="KW-0597">Phosphoprotein</keyword>
<evidence type="ECO:0000313" key="8">
    <source>
        <dbReference type="EMBL" id="ELY56375.1"/>
    </source>
</evidence>
<reference evidence="8 9" key="1">
    <citation type="journal article" date="2014" name="PLoS Genet.">
        <title>Phylogenetically driven sequencing of extremely halophilic archaea reveals strategies for static and dynamic osmo-response.</title>
        <authorList>
            <person name="Becker E.A."/>
            <person name="Seitzer P.M."/>
            <person name="Tritt A."/>
            <person name="Larsen D."/>
            <person name="Krusor M."/>
            <person name="Yao A.I."/>
            <person name="Wu D."/>
            <person name="Madern D."/>
            <person name="Eisen J.A."/>
            <person name="Darling A.E."/>
            <person name="Facciotti M.T."/>
        </authorList>
    </citation>
    <scope>NUCLEOTIDE SEQUENCE [LARGE SCALE GENOMIC DNA]</scope>
    <source>
        <strain evidence="8 9">DSM 18795</strain>
    </source>
</reference>
<keyword evidence="2" id="KW-0813">Transport</keyword>
<dbReference type="AlphaFoldDB" id="L9X3T5"/>
<accession>L9X3T5</accession>
<keyword evidence="4" id="KW-0762">Sugar transport</keyword>
<keyword evidence="6" id="KW-0598">Phosphotransferase system</keyword>
<dbReference type="Gene3D" id="3.40.930.10">
    <property type="entry name" value="Mannitol-specific EII, Chain A"/>
    <property type="match status" value="1"/>
</dbReference>
<dbReference type="PROSITE" id="PS51094">
    <property type="entry name" value="PTS_EIIA_TYPE_2"/>
    <property type="match status" value="1"/>
</dbReference>
<dbReference type="InterPro" id="IPR051541">
    <property type="entry name" value="PTS_SugarTrans_NitroReg"/>
</dbReference>
<evidence type="ECO:0000313" key="9">
    <source>
        <dbReference type="Proteomes" id="UP000011531"/>
    </source>
</evidence>
<evidence type="ECO:0000256" key="2">
    <source>
        <dbReference type="ARBA" id="ARBA00022448"/>
    </source>
</evidence>
<gene>
    <name evidence="8" type="ORF">C492_14776</name>
</gene>